<accession>A0A1F6XHN3</accession>
<comment type="caution">
    <text evidence="1">The sequence shown here is derived from an EMBL/GenBank/DDBJ whole genome shotgun (WGS) entry which is preliminary data.</text>
</comment>
<evidence type="ECO:0000313" key="1">
    <source>
        <dbReference type="EMBL" id="OGI93623.1"/>
    </source>
</evidence>
<organism evidence="1 2">
    <name type="scientific">Candidatus Nomurabacteria bacterium RIFCSPLOWO2_01_FULL_40_18</name>
    <dbReference type="NCBI Taxonomy" id="1801773"/>
    <lineage>
        <taxon>Bacteria</taxon>
        <taxon>Candidatus Nomuraibacteriota</taxon>
    </lineage>
</organism>
<proteinExistence type="predicted"/>
<sequence>MQKACQTCNKDFEIRKEDLNFYEQVKTVPPLHCPDCRAMRRLAFRNERTFYKRKCDLCQKDMISLYTTDSPYTIYCHECWWSDGWDPKSFGQDYDPNKTFFEQYKELQKKVPRMSLMNLNAVRTDYANGTSDNKDCYLIFAGEYNEDCMYSRLIQKCKGCVDCAFLHVSELCYECIDIRECFKCMYSEQCQSSTDLIFCYNMRNSNNCIFCTNGRNVSSSILNVKYTKEEYETKKKEIFSSYKNIEQAKKEFADLKSKTMVKYASATKCHNVTGDYMHNCHDGVRVFDTTGTKNCSYVADAEESIDSQDCNNFYYKNELCYNMMGVLQSSKCKNCAFVFYSNEVEYSENCHNLTSAIGCNAIRKGEYLILNKQYNKEDYRKIKEQIDEQMKKDGTYGQFFPPEIAPFGFNETLGYDYFPMTEIETKEKGFNWQKQTTGTYDKETVTEKNMPTTIAEVTDDILNQVLVCQDCKKNFRITKGELDFYKRMNIPLPHKDFECRHQDRMKKRNPRQLWHRTCMCELETHQHGSEKCKNEFETSYSPDRPEIVYCETCYQQEVY</sequence>
<gene>
    <name evidence="1" type="ORF">A3A03_01320</name>
</gene>
<protein>
    <submittedName>
        <fullName evidence="1">Uncharacterized protein</fullName>
    </submittedName>
</protein>
<dbReference type="EMBL" id="MFUX01000041">
    <property type="protein sequence ID" value="OGI93623.1"/>
    <property type="molecule type" value="Genomic_DNA"/>
</dbReference>
<name>A0A1F6XHN3_9BACT</name>
<evidence type="ECO:0000313" key="2">
    <source>
        <dbReference type="Proteomes" id="UP000176629"/>
    </source>
</evidence>
<reference evidence="1 2" key="1">
    <citation type="journal article" date="2016" name="Nat. Commun.">
        <title>Thousands of microbial genomes shed light on interconnected biogeochemical processes in an aquifer system.</title>
        <authorList>
            <person name="Anantharaman K."/>
            <person name="Brown C.T."/>
            <person name="Hug L.A."/>
            <person name="Sharon I."/>
            <person name="Castelle C.J."/>
            <person name="Probst A.J."/>
            <person name="Thomas B.C."/>
            <person name="Singh A."/>
            <person name="Wilkins M.J."/>
            <person name="Karaoz U."/>
            <person name="Brodie E.L."/>
            <person name="Williams K.H."/>
            <person name="Hubbard S.S."/>
            <person name="Banfield J.F."/>
        </authorList>
    </citation>
    <scope>NUCLEOTIDE SEQUENCE [LARGE SCALE GENOMIC DNA]</scope>
</reference>
<dbReference type="Proteomes" id="UP000176629">
    <property type="component" value="Unassembled WGS sequence"/>
</dbReference>
<dbReference type="AlphaFoldDB" id="A0A1F6XHN3"/>